<dbReference type="GO" id="GO:0005737">
    <property type="term" value="C:cytoplasm"/>
    <property type="evidence" value="ECO:0007669"/>
    <property type="project" value="TreeGrafter"/>
</dbReference>
<feature type="domain" description="Glutaredoxin" evidence="8">
    <location>
        <begin position="4"/>
        <end position="64"/>
    </location>
</feature>
<dbReference type="STRING" id="1220535.IMCC14465_14000"/>
<dbReference type="InterPro" id="IPR036249">
    <property type="entry name" value="Thioredoxin-like_sf"/>
</dbReference>
<dbReference type="InterPro" id="IPR014025">
    <property type="entry name" value="Glutaredoxin_subgr"/>
</dbReference>
<dbReference type="PRINTS" id="PR00160">
    <property type="entry name" value="GLUTAREDOXIN"/>
</dbReference>
<keyword evidence="6 7" id="KW-0676">Redox-active center</keyword>
<evidence type="ECO:0000256" key="4">
    <source>
        <dbReference type="ARBA" id="ARBA00022982"/>
    </source>
</evidence>
<proteinExistence type="inferred from homology"/>
<dbReference type="PROSITE" id="PS51354">
    <property type="entry name" value="GLUTAREDOXIN_2"/>
    <property type="match status" value="1"/>
</dbReference>
<dbReference type="GO" id="GO:0015038">
    <property type="term" value="F:glutathione disulfide oxidoreductase activity"/>
    <property type="evidence" value="ECO:0007669"/>
    <property type="project" value="UniProtKB-UniRule"/>
</dbReference>
<comment type="caution">
    <text evidence="9">The sequence shown here is derived from an EMBL/GenBank/DDBJ whole genome shotgun (WGS) entry which is preliminary data.</text>
</comment>
<dbReference type="eggNOG" id="COG0695">
    <property type="taxonomic scope" value="Bacteria"/>
</dbReference>
<evidence type="ECO:0000256" key="5">
    <source>
        <dbReference type="ARBA" id="ARBA00023157"/>
    </source>
</evidence>
<dbReference type="PANTHER" id="PTHR45694:SF18">
    <property type="entry name" value="GLUTAREDOXIN-1-RELATED"/>
    <property type="match status" value="1"/>
</dbReference>
<evidence type="ECO:0000256" key="6">
    <source>
        <dbReference type="ARBA" id="ARBA00023284"/>
    </source>
</evidence>
<reference evidence="9 10" key="1">
    <citation type="journal article" date="2012" name="J. Bacteriol.">
        <title>Genome Sequence of Strain IMCC14465, Isolated from the East Sea, Belonging to the PS1 Clade of Alphaproteobacteria.</title>
        <authorList>
            <person name="Yang S.J."/>
            <person name="Kang I."/>
            <person name="Cho J.C."/>
        </authorList>
    </citation>
    <scope>NUCLEOTIDE SEQUENCE [LARGE SCALE GENOMIC DNA]</scope>
    <source>
        <strain evidence="9 10">IMCC14465</strain>
    </source>
</reference>
<dbReference type="InterPro" id="IPR011900">
    <property type="entry name" value="GRX_bact"/>
</dbReference>
<dbReference type="InterPro" id="IPR002109">
    <property type="entry name" value="Glutaredoxin"/>
</dbReference>
<dbReference type="PROSITE" id="PS00195">
    <property type="entry name" value="GLUTAREDOXIN_1"/>
    <property type="match status" value="1"/>
</dbReference>
<keyword evidence="4 7" id="KW-0249">Electron transport</keyword>
<comment type="similarity">
    <text evidence="2 7">Belongs to the glutaredoxin family.</text>
</comment>
<dbReference type="EMBL" id="ALYF01000003">
    <property type="protein sequence ID" value="EJW21604.1"/>
    <property type="molecule type" value="Genomic_DNA"/>
</dbReference>
<evidence type="ECO:0000256" key="3">
    <source>
        <dbReference type="ARBA" id="ARBA00022448"/>
    </source>
</evidence>
<evidence type="ECO:0000313" key="9">
    <source>
        <dbReference type="EMBL" id="EJW21604.1"/>
    </source>
</evidence>
<dbReference type="Proteomes" id="UP000004836">
    <property type="component" value="Unassembled WGS sequence"/>
</dbReference>
<accession>J9E117</accession>
<dbReference type="GO" id="GO:0045454">
    <property type="term" value="P:cell redox homeostasis"/>
    <property type="evidence" value="ECO:0007669"/>
    <property type="project" value="InterPro"/>
</dbReference>
<dbReference type="InterPro" id="IPR011767">
    <property type="entry name" value="GLR_AS"/>
</dbReference>
<dbReference type="SUPFAM" id="SSF52833">
    <property type="entry name" value="Thioredoxin-like"/>
    <property type="match status" value="1"/>
</dbReference>
<dbReference type="NCBIfam" id="TIGR02181">
    <property type="entry name" value="GRX_bact"/>
    <property type="match status" value="1"/>
</dbReference>
<comment type="function">
    <text evidence="1 7">Has a glutathione-disulfide oxidoreductase activity in the presence of NADPH and glutathione reductase. Reduces low molecular weight disulfides and proteins.</text>
</comment>
<keyword evidence="10" id="KW-1185">Reference proteome</keyword>
<organism evidence="9 10">
    <name type="scientific">alpha proteobacterium IMCC14465</name>
    <dbReference type="NCBI Taxonomy" id="1220535"/>
    <lineage>
        <taxon>Bacteria</taxon>
        <taxon>Pseudomonadati</taxon>
        <taxon>Pseudomonadota</taxon>
        <taxon>Alphaproteobacteria</taxon>
        <taxon>PS1 clade</taxon>
    </lineage>
</organism>
<keyword evidence="5" id="KW-1015">Disulfide bond</keyword>
<sequence length="85" mass="9464">MKKIEIYTTNTCPFCFSAKDLLNKKNLVFHEVDLSGDTEGRAKLRDKLNGVTSVPQIFIEGQHIGGCDELYAIESTGELDKLVSE</sequence>
<dbReference type="GO" id="GO:0034599">
    <property type="term" value="P:cellular response to oxidative stress"/>
    <property type="evidence" value="ECO:0007669"/>
    <property type="project" value="TreeGrafter"/>
</dbReference>
<dbReference type="AlphaFoldDB" id="J9E117"/>
<dbReference type="PANTHER" id="PTHR45694">
    <property type="entry name" value="GLUTAREDOXIN 2"/>
    <property type="match status" value="1"/>
</dbReference>
<evidence type="ECO:0000256" key="1">
    <source>
        <dbReference type="ARBA" id="ARBA00002549"/>
    </source>
</evidence>
<keyword evidence="7" id="KW-0963">Cytoplasm</keyword>
<dbReference type="OrthoDB" id="9814618at2"/>
<evidence type="ECO:0000256" key="2">
    <source>
        <dbReference type="ARBA" id="ARBA00007787"/>
    </source>
</evidence>
<dbReference type="CDD" id="cd03418">
    <property type="entry name" value="GRX_GRXb_1_3_like"/>
    <property type="match status" value="1"/>
</dbReference>
<name>J9E117_9PROT</name>
<dbReference type="Pfam" id="PF00462">
    <property type="entry name" value="Glutaredoxin"/>
    <property type="match status" value="1"/>
</dbReference>
<evidence type="ECO:0000313" key="10">
    <source>
        <dbReference type="Proteomes" id="UP000004836"/>
    </source>
</evidence>
<protein>
    <recommendedName>
        <fullName evidence="7">Glutaredoxin</fullName>
    </recommendedName>
</protein>
<gene>
    <name evidence="9" type="ORF">IMCC14465_14000</name>
</gene>
<dbReference type="Gene3D" id="3.40.30.10">
    <property type="entry name" value="Glutaredoxin"/>
    <property type="match status" value="1"/>
</dbReference>
<keyword evidence="3 7" id="KW-0813">Transport</keyword>
<evidence type="ECO:0000259" key="8">
    <source>
        <dbReference type="Pfam" id="PF00462"/>
    </source>
</evidence>
<evidence type="ECO:0000256" key="7">
    <source>
        <dbReference type="RuleBase" id="RU364065"/>
    </source>
</evidence>